<accession>A0A0R1XZ89</accession>
<dbReference type="Proteomes" id="UP000051236">
    <property type="component" value="Unassembled WGS sequence"/>
</dbReference>
<dbReference type="AlphaFoldDB" id="A0A0R1XZ89"/>
<evidence type="ECO:0000313" key="1">
    <source>
        <dbReference type="EMBL" id="KRM33177.1"/>
    </source>
</evidence>
<name>A0A0R1XZ89_9LACO</name>
<dbReference type="PATRIC" id="fig|1423734.3.peg.3308"/>
<gene>
    <name evidence="1" type="ORF">FC83_GL003258</name>
</gene>
<dbReference type="EMBL" id="AZGA01000057">
    <property type="protein sequence ID" value="KRM33177.1"/>
    <property type="molecule type" value="Genomic_DNA"/>
</dbReference>
<organism evidence="1 2">
    <name type="scientific">Agrilactobacillus composti DSM 18527 = JCM 14202</name>
    <dbReference type="NCBI Taxonomy" id="1423734"/>
    <lineage>
        <taxon>Bacteria</taxon>
        <taxon>Bacillati</taxon>
        <taxon>Bacillota</taxon>
        <taxon>Bacilli</taxon>
        <taxon>Lactobacillales</taxon>
        <taxon>Lactobacillaceae</taxon>
        <taxon>Agrilactobacillus</taxon>
    </lineage>
</organism>
<protein>
    <submittedName>
        <fullName evidence="1">Uncharacterized protein</fullName>
    </submittedName>
</protein>
<sequence length="72" mass="8517">MFYMAKTTAYLQSLLDNAKDGDQYQWLEAYTGDPYHYLQIKHNCGNVFELRPIDFEQGKRCDIHAHCGENIW</sequence>
<dbReference type="STRING" id="1423734.FC83_GL003258"/>
<keyword evidence="2" id="KW-1185">Reference proteome</keyword>
<comment type="caution">
    <text evidence="1">The sequence shown here is derived from an EMBL/GenBank/DDBJ whole genome shotgun (WGS) entry which is preliminary data.</text>
</comment>
<dbReference type="eggNOG" id="ENOG5032KIA">
    <property type="taxonomic scope" value="Bacteria"/>
</dbReference>
<evidence type="ECO:0000313" key="2">
    <source>
        <dbReference type="Proteomes" id="UP000051236"/>
    </source>
</evidence>
<proteinExistence type="predicted"/>
<reference evidence="1 2" key="1">
    <citation type="journal article" date="2015" name="Genome Announc.">
        <title>Expanding the biotechnology potential of lactobacilli through comparative genomics of 213 strains and associated genera.</title>
        <authorList>
            <person name="Sun Z."/>
            <person name="Harris H.M."/>
            <person name="McCann A."/>
            <person name="Guo C."/>
            <person name="Argimon S."/>
            <person name="Zhang W."/>
            <person name="Yang X."/>
            <person name="Jeffery I.B."/>
            <person name="Cooney J.C."/>
            <person name="Kagawa T.F."/>
            <person name="Liu W."/>
            <person name="Song Y."/>
            <person name="Salvetti E."/>
            <person name="Wrobel A."/>
            <person name="Rasinkangas P."/>
            <person name="Parkhill J."/>
            <person name="Rea M.C."/>
            <person name="O'Sullivan O."/>
            <person name="Ritari J."/>
            <person name="Douillard F.P."/>
            <person name="Paul Ross R."/>
            <person name="Yang R."/>
            <person name="Briner A.E."/>
            <person name="Felis G.E."/>
            <person name="de Vos W.M."/>
            <person name="Barrangou R."/>
            <person name="Klaenhammer T.R."/>
            <person name="Caufield P.W."/>
            <person name="Cui Y."/>
            <person name="Zhang H."/>
            <person name="O'Toole P.W."/>
        </authorList>
    </citation>
    <scope>NUCLEOTIDE SEQUENCE [LARGE SCALE GENOMIC DNA]</scope>
    <source>
        <strain evidence="1 2">DSM 18527</strain>
    </source>
</reference>